<dbReference type="AlphaFoldDB" id="A0A934I3Q6"/>
<dbReference type="EMBL" id="JAEINH010000001">
    <property type="protein sequence ID" value="MBI9113671.1"/>
    <property type="molecule type" value="Genomic_DNA"/>
</dbReference>
<reference evidence="1" key="1">
    <citation type="submission" date="2020-12" db="EMBL/GenBank/DDBJ databases">
        <title>Sanguibacter suaedae sp. nov., isolated from Suaeda aralocaspica.</title>
        <authorList>
            <person name="Ma Q."/>
        </authorList>
    </citation>
    <scope>NUCLEOTIDE SEQUENCE</scope>
    <source>
        <strain evidence="1">YZGR15</strain>
    </source>
</reference>
<comment type="caution">
    <text evidence="1">The sequence shown here is derived from an EMBL/GenBank/DDBJ whole genome shotgun (WGS) entry which is preliminary data.</text>
</comment>
<dbReference type="Proteomes" id="UP000602087">
    <property type="component" value="Unassembled WGS sequence"/>
</dbReference>
<sequence>MRVTQVDERTCEHEMNADGYRVAVVYPGRRVATFDVDECSTQEARAWAEARGDEAGGFSLAARFDHVPKGGVTLMWLTPPPEDVMEALDA</sequence>
<name>A0A934I3Q6_9MICO</name>
<keyword evidence="2" id="KW-1185">Reference proteome</keyword>
<evidence type="ECO:0000313" key="2">
    <source>
        <dbReference type="Proteomes" id="UP000602087"/>
    </source>
</evidence>
<accession>A0A934I3Q6</accession>
<proteinExistence type="predicted"/>
<organism evidence="1 2">
    <name type="scientific">Sanguibacter suaedae</name>
    <dbReference type="NCBI Taxonomy" id="2795737"/>
    <lineage>
        <taxon>Bacteria</taxon>
        <taxon>Bacillati</taxon>
        <taxon>Actinomycetota</taxon>
        <taxon>Actinomycetes</taxon>
        <taxon>Micrococcales</taxon>
        <taxon>Sanguibacteraceae</taxon>
        <taxon>Sanguibacter</taxon>
    </lineage>
</organism>
<evidence type="ECO:0000313" key="1">
    <source>
        <dbReference type="EMBL" id="MBI9113671.1"/>
    </source>
</evidence>
<gene>
    <name evidence="1" type="ORF">JAV76_01430</name>
</gene>
<protein>
    <submittedName>
        <fullName evidence="1">Uncharacterized protein</fullName>
    </submittedName>
</protein>